<feature type="active site" description="Proton donor" evidence="9 10">
    <location>
        <position position="453"/>
    </location>
</feature>
<dbReference type="NCBIfam" id="TIGR01515">
    <property type="entry name" value="branching_enzym"/>
    <property type="match status" value="1"/>
</dbReference>
<dbReference type="EC" id="2.4.1.18" evidence="9"/>
<feature type="active site" description="Nucleophile" evidence="9 10">
    <location>
        <position position="400"/>
    </location>
</feature>
<dbReference type="Pfam" id="PF02922">
    <property type="entry name" value="CBM_48"/>
    <property type="match status" value="1"/>
</dbReference>
<organism evidence="12 13">
    <name type="scientific">Aquiluna borgnonia</name>
    <dbReference type="NCBI Taxonomy" id="2499157"/>
    <lineage>
        <taxon>Bacteria</taxon>
        <taxon>Bacillati</taxon>
        <taxon>Actinomycetota</taxon>
        <taxon>Actinomycetes</taxon>
        <taxon>Micrococcales</taxon>
        <taxon>Microbacteriaceae</taxon>
        <taxon>Luna cluster</taxon>
        <taxon>Luna-1 subcluster</taxon>
        <taxon>Aquiluna</taxon>
    </lineage>
</organism>
<dbReference type="KEGG" id="aqg:HRU87_02525"/>
<dbReference type="InterPro" id="IPR013783">
    <property type="entry name" value="Ig-like_fold"/>
</dbReference>
<dbReference type="NCBIfam" id="NF008967">
    <property type="entry name" value="PRK12313.1"/>
    <property type="match status" value="1"/>
</dbReference>
<dbReference type="GO" id="GO:0005829">
    <property type="term" value="C:cytosol"/>
    <property type="evidence" value="ECO:0007669"/>
    <property type="project" value="TreeGrafter"/>
</dbReference>
<comment type="function">
    <text evidence="9">Catalyzes the formation of the alpha-1,6-glucosidic linkages in glycogen by scission of a 1,4-alpha-linked oligosaccharide from growing alpha-1,4-glucan chains and the subsequent attachment of the oligosaccharide to the alpha-1,6 position.</text>
</comment>
<sequence length="719" mass="81325">MNPEAHELQLIAEGRHHSPHSILGIHLSGKDWVVRALRPFAKAVTIKGKNDSYSLEHIYGGVWEYRGTGKQPGDYRIVAEYENAPAWESDDPYRYLPKIGDLDLHLIAEGRHEQLWQALGAHHVVQSDSISDTSGVSFKLWAPNAQAVRVVGSFNHWDGTCYAMRSMGGSGVWELFIPGVQPGDLYKFQILTKAGHWITKIDPLARRTEIPPATSSVVEASSYKWQDESWISARAKRDALKAPMSIYELHLGSWRGAKNYRDLAPELIGHVKFLGFTHVEFMPLAEHPFGGSWGYQVTGYYAPTSRFGSPDDLRFLIDQLHAAGIGVIMDWVPAHFPKDDWALARYDGEALYEDADPRRGDHPDWGTHVFNFGRTEVRNFLVANANYWFEEFHVDGLRVDAVASMLYLDYSRQEGQWLPNIYGGRENLDAIRFLQETNATAYRRNPGIMMIAEESTAFPGVSAPTDQGGLGFGFKWNMGWMHDSLEYIQRDPAYRKYHHGEITFSMLYAYDEKFVLPISHDEVVHGKGSLLAKMPGDHWQKLANMRAYLSFMWSHPGKKLLFMGQEFAQPSEWSESRDLDWWLLDHHPHRGMQQLVADLNRLYLENPALYELDHDHRGFQWIDGGDADNNLLSFLRFDSNGNQIAVVVNFAGHPYHNFRLGLPAAGYWKEILNSDAETYAGSGVGNSGGVQAVDISAHGRPFSAEISIPPLGAIWLKLS</sequence>
<dbReference type="InterPro" id="IPR037439">
    <property type="entry name" value="Branching_enzy"/>
</dbReference>
<keyword evidence="8 9" id="KW-0119">Carbohydrate metabolism</keyword>
<dbReference type="SUPFAM" id="SSF51445">
    <property type="entry name" value="(Trans)glycosidases"/>
    <property type="match status" value="1"/>
</dbReference>
<keyword evidence="4 9" id="KW-0321">Glycogen metabolism</keyword>
<gene>
    <name evidence="9 12" type="primary">glgB</name>
    <name evidence="12" type="ORF">HRU87_02525</name>
</gene>
<dbReference type="FunFam" id="2.60.40.1180:FF:000002">
    <property type="entry name" value="1,4-alpha-glucan branching enzyme GlgB"/>
    <property type="match status" value="1"/>
</dbReference>
<dbReference type="InterPro" id="IPR054169">
    <property type="entry name" value="GlgB_N"/>
</dbReference>
<dbReference type="CDD" id="cd11322">
    <property type="entry name" value="AmyAc_Glg_BE"/>
    <property type="match status" value="1"/>
</dbReference>
<dbReference type="RefSeq" id="WP_173493391.1">
    <property type="nucleotide sequence ID" value="NZ_CP054056.1"/>
</dbReference>
<dbReference type="Gene3D" id="2.60.40.10">
    <property type="entry name" value="Immunoglobulins"/>
    <property type="match status" value="2"/>
</dbReference>
<evidence type="ECO:0000313" key="13">
    <source>
        <dbReference type="Proteomes" id="UP000501003"/>
    </source>
</evidence>
<dbReference type="InterPro" id="IPR017853">
    <property type="entry name" value="GH"/>
</dbReference>
<dbReference type="GO" id="GO:0005978">
    <property type="term" value="P:glycogen biosynthetic process"/>
    <property type="evidence" value="ECO:0007669"/>
    <property type="project" value="UniProtKB-UniRule"/>
</dbReference>
<protein>
    <recommendedName>
        <fullName evidence="9">1,4-alpha-glucan branching enzyme GlgB</fullName>
        <ecNumber evidence="9">2.4.1.18</ecNumber>
    </recommendedName>
    <alternativeName>
        <fullName evidence="9">1,4-alpha-D-glucan:1,4-alpha-D-glucan 6-glucosyl-transferase</fullName>
    </alternativeName>
    <alternativeName>
        <fullName evidence="9">Alpha-(1-&gt;4)-glucan branching enzyme</fullName>
    </alternativeName>
    <alternativeName>
        <fullName evidence="9">Glycogen branching enzyme</fullName>
        <shortName evidence="9">BE</shortName>
    </alternativeName>
</protein>
<dbReference type="NCBIfam" id="NF003811">
    <property type="entry name" value="PRK05402.1"/>
    <property type="match status" value="1"/>
</dbReference>
<dbReference type="InterPro" id="IPR006407">
    <property type="entry name" value="GlgB"/>
</dbReference>
<dbReference type="SUPFAM" id="SSF81296">
    <property type="entry name" value="E set domains"/>
    <property type="match status" value="2"/>
</dbReference>
<keyword evidence="6 9" id="KW-0808">Transferase</keyword>
<dbReference type="GO" id="GO:0043169">
    <property type="term" value="F:cation binding"/>
    <property type="evidence" value="ECO:0007669"/>
    <property type="project" value="InterPro"/>
</dbReference>
<comment type="pathway">
    <text evidence="2 9">Glycan biosynthesis; glycogen biosynthesis.</text>
</comment>
<evidence type="ECO:0000256" key="9">
    <source>
        <dbReference type="HAMAP-Rule" id="MF_00685"/>
    </source>
</evidence>
<accession>A0A7D4UD83</accession>
<reference evidence="12 13" key="1">
    <citation type="submission" date="2020-05" db="EMBL/GenBank/DDBJ databases">
        <title>Aquirufa sp. strain 15G-AUS-rot a new Aquirufa species.</title>
        <authorList>
            <person name="Pitt A."/>
            <person name="Hahn M.W."/>
        </authorList>
    </citation>
    <scope>NUCLEOTIDE SEQUENCE [LARGE SCALE GENOMIC DNA]</scope>
    <source>
        <strain evidence="12 13">15G-AUS-rot</strain>
    </source>
</reference>
<dbReference type="HAMAP" id="MF_00685">
    <property type="entry name" value="GlgB"/>
    <property type="match status" value="1"/>
</dbReference>
<dbReference type="InterPro" id="IPR044143">
    <property type="entry name" value="GlgB_N_E_set_prok"/>
</dbReference>
<dbReference type="InterPro" id="IPR004193">
    <property type="entry name" value="Glyco_hydro_13_N"/>
</dbReference>
<dbReference type="InterPro" id="IPR014756">
    <property type="entry name" value="Ig_E-set"/>
</dbReference>
<dbReference type="Gene3D" id="3.20.20.80">
    <property type="entry name" value="Glycosidases"/>
    <property type="match status" value="1"/>
</dbReference>
<feature type="domain" description="Glycosyl hydrolase family 13 catalytic" evidence="11">
    <location>
        <begin position="245"/>
        <end position="603"/>
    </location>
</feature>
<comment type="subunit">
    <text evidence="9">Monomer.</text>
</comment>
<keyword evidence="13" id="KW-1185">Reference proteome</keyword>
<evidence type="ECO:0000313" key="12">
    <source>
        <dbReference type="EMBL" id="QKJ25094.1"/>
    </source>
</evidence>
<dbReference type="PANTHER" id="PTHR43651:SF3">
    <property type="entry name" value="1,4-ALPHA-GLUCAN-BRANCHING ENZYME"/>
    <property type="match status" value="1"/>
</dbReference>
<evidence type="ECO:0000256" key="6">
    <source>
        <dbReference type="ARBA" id="ARBA00022679"/>
    </source>
</evidence>
<dbReference type="SMART" id="SM00642">
    <property type="entry name" value="Aamy"/>
    <property type="match status" value="1"/>
</dbReference>
<dbReference type="FunFam" id="3.20.20.80:FF:000003">
    <property type="entry name" value="1,4-alpha-glucan branching enzyme GlgB"/>
    <property type="match status" value="1"/>
</dbReference>
<dbReference type="Gene3D" id="2.60.40.1180">
    <property type="entry name" value="Golgi alpha-mannosidase II"/>
    <property type="match status" value="1"/>
</dbReference>
<dbReference type="PANTHER" id="PTHR43651">
    <property type="entry name" value="1,4-ALPHA-GLUCAN-BRANCHING ENZYME"/>
    <property type="match status" value="1"/>
</dbReference>
<dbReference type="Proteomes" id="UP000501003">
    <property type="component" value="Chromosome"/>
</dbReference>
<dbReference type="Pfam" id="PF00128">
    <property type="entry name" value="Alpha-amylase"/>
    <property type="match status" value="1"/>
</dbReference>
<proteinExistence type="inferred from homology"/>
<dbReference type="EMBL" id="CP054056">
    <property type="protein sequence ID" value="QKJ25094.1"/>
    <property type="molecule type" value="Genomic_DNA"/>
</dbReference>
<evidence type="ECO:0000256" key="4">
    <source>
        <dbReference type="ARBA" id="ARBA00022600"/>
    </source>
</evidence>
<evidence type="ECO:0000256" key="5">
    <source>
        <dbReference type="ARBA" id="ARBA00022676"/>
    </source>
</evidence>
<keyword evidence="7 9" id="KW-0320">Glycogen biosynthesis</keyword>
<dbReference type="FunFam" id="2.60.40.10:FF:000169">
    <property type="entry name" value="1,4-alpha-glucan branching enzyme GlgB"/>
    <property type="match status" value="1"/>
</dbReference>
<comment type="similarity">
    <text evidence="3 9">Belongs to the glycosyl hydrolase 13 family. GlgB subfamily.</text>
</comment>
<evidence type="ECO:0000256" key="1">
    <source>
        <dbReference type="ARBA" id="ARBA00000826"/>
    </source>
</evidence>
<name>A0A7D4UD83_9MICO</name>
<dbReference type="Pfam" id="PF22019">
    <property type="entry name" value="GlgB_N"/>
    <property type="match status" value="1"/>
</dbReference>
<dbReference type="Pfam" id="PF02806">
    <property type="entry name" value="Alpha-amylase_C"/>
    <property type="match status" value="1"/>
</dbReference>
<evidence type="ECO:0000256" key="2">
    <source>
        <dbReference type="ARBA" id="ARBA00004964"/>
    </source>
</evidence>
<evidence type="ECO:0000256" key="10">
    <source>
        <dbReference type="PIRSR" id="PIRSR000463-1"/>
    </source>
</evidence>
<dbReference type="GO" id="GO:0003844">
    <property type="term" value="F:1,4-alpha-glucan branching enzyme activity"/>
    <property type="evidence" value="ECO:0007669"/>
    <property type="project" value="UniProtKB-UniRule"/>
</dbReference>
<dbReference type="InterPro" id="IPR013780">
    <property type="entry name" value="Glyco_hydro_b"/>
</dbReference>
<dbReference type="PIRSF" id="PIRSF000463">
    <property type="entry name" value="GlgB"/>
    <property type="match status" value="1"/>
</dbReference>
<dbReference type="InterPro" id="IPR006048">
    <property type="entry name" value="A-amylase/branching_C"/>
</dbReference>
<keyword evidence="5 9" id="KW-0328">Glycosyltransferase</keyword>
<dbReference type="UniPathway" id="UPA00164"/>
<dbReference type="SUPFAM" id="SSF51011">
    <property type="entry name" value="Glycosyl hydrolase domain"/>
    <property type="match status" value="1"/>
</dbReference>
<evidence type="ECO:0000259" key="11">
    <source>
        <dbReference type="SMART" id="SM00642"/>
    </source>
</evidence>
<dbReference type="CDD" id="cd02855">
    <property type="entry name" value="E_set_GBE_prok_N"/>
    <property type="match status" value="1"/>
</dbReference>
<dbReference type="InterPro" id="IPR006047">
    <property type="entry name" value="GH13_cat_dom"/>
</dbReference>
<dbReference type="AlphaFoldDB" id="A0A7D4UD83"/>
<evidence type="ECO:0000256" key="3">
    <source>
        <dbReference type="ARBA" id="ARBA00009000"/>
    </source>
</evidence>
<evidence type="ECO:0000256" key="7">
    <source>
        <dbReference type="ARBA" id="ARBA00023056"/>
    </source>
</evidence>
<evidence type="ECO:0000256" key="8">
    <source>
        <dbReference type="ARBA" id="ARBA00023277"/>
    </source>
</evidence>
<comment type="catalytic activity">
    <reaction evidence="1 9">
        <text>Transfers a segment of a (1-&gt;4)-alpha-D-glucan chain to a primary hydroxy group in a similar glucan chain.</text>
        <dbReference type="EC" id="2.4.1.18"/>
    </reaction>
</comment>
<dbReference type="GO" id="GO:0004553">
    <property type="term" value="F:hydrolase activity, hydrolyzing O-glycosyl compounds"/>
    <property type="evidence" value="ECO:0007669"/>
    <property type="project" value="InterPro"/>
</dbReference>